<keyword evidence="7" id="KW-1185">Reference proteome</keyword>
<evidence type="ECO:0000256" key="2">
    <source>
        <dbReference type="ARBA" id="ARBA00007568"/>
    </source>
</evidence>
<feature type="domain" description="Glutaredoxin" evidence="5">
    <location>
        <begin position="24"/>
        <end position="85"/>
    </location>
</feature>
<dbReference type="PRINTS" id="PR00160">
    <property type="entry name" value="GLUTAREDOXIN"/>
</dbReference>
<proteinExistence type="inferred from homology"/>
<evidence type="ECO:0000256" key="1">
    <source>
        <dbReference type="ARBA" id="ARBA00004496"/>
    </source>
</evidence>
<evidence type="ECO:0000259" key="5">
    <source>
        <dbReference type="Pfam" id="PF00462"/>
    </source>
</evidence>
<comment type="subcellular location">
    <subcellularLocation>
        <location evidence="1">Cytoplasm</location>
    </subcellularLocation>
</comment>
<name>A0AAN8ZGQ6_9MAGN</name>
<keyword evidence="3" id="KW-0963">Cytoplasm</keyword>
<feature type="domain" description="Glutaredoxin" evidence="5">
    <location>
        <begin position="133"/>
        <end position="194"/>
    </location>
</feature>
<gene>
    <name evidence="6" type="ORF">RJ641_030934</name>
</gene>
<dbReference type="InterPro" id="IPR036249">
    <property type="entry name" value="Thioredoxin-like_sf"/>
</dbReference>
<dbReference type="AlphaFoldDB" id="A0AAN8ZGQ6"/>
<evidence type="ECO:0000313" key="6">
    <source>
        <dbReference type="EMBL" id="KAK6937426.1"/>
    </source>
</evidence>
<dbReference type="InterPro" id="IPR002109">
    <property type="entry name" value="Glutaredoxin"/>
</dbReference>
<dbReference type="NCBIfam" id="TIGR02189">
    <property type="entry name" value="GlrX-like_plant"/>
    <property type="match status" value="2"/>
</dbReference>
<dbReference type="CDD" id="cd03419">
    <property type="entry name" value="GRX_GRXh_1_2_like"/>
    <property type="match status" value="2"/>
</dbReference>
<reference evidence="6 7" key="1">
    <citation type="submission" date="2023-12" db="EMBL/GenBank/DDBJ databases">
        <title>A high-quality genome assembly for Dillenia turbinata (Dilleniales).</title>
        <authorList>
            <person name="Chanderbali A."/>
        </authorList>
    </citation>
    <scope>NUCLEOTIDE SEQUENCE [LARGE SCALE GENOMIC DNA]</scope>
    <source>
        <strain evidence="6">LSX21</strain>
        <tissue evidence="6">Leaf</tissue>
    </source>
</reference>
<dbReference type="PANTHER" id="PTHR10168">
    <property type="entry name" value="GLUTAREDOXIN"/>
    <property type="match status" value="1"/>
</dbReference>
<organism evidence="6 7">
    <name type="scientific">Dillenia turbinata</name>
    <dbReference type="NCBI Taxonomy" id="194707"/>
    <lineage>
        <taxon>Eukaryota</taxon>
        <taxon>Viridiplantae</taxon>
        <taxon>Streptophyta</taxon>
        <taxon>Embryophyta</taxon>
        <taxon>Tracheophyta</taxon>
        <taxon>Spermatophyta</taxon>
        <taxon>Magnoliopsida</taxon>
        <taxon>eudicotyledons</taxon>
        <taxon>Gunneridae</taxon>
        <taxon>Pentapetalae</taxon>
        <taxon>Dilleniales</taxon>
        <taxon>Dilleniaceae</taxon>
        <taxon>Dillenia</taxon>
    </lineage>
</organism>
<feature type="non-terminal residue" evidence="6">
    <location>
        <position position="217"/>
    </location>
</feature>
<dbReference type="InterPro" id="IPR011905">
    <property type="entry name" value="GlrX-like_pln_2"/>
</dbReference>
<evidence type="ECO:0000313" key="7">
    <source>
        <dbReference type="Proteomes" id="UP001370490"/>
    </source>
</evidence>
<dbReference type="Proteomes" id="UP001370490">
    <property type="component" value="Unassembled WGS sequence"/>
</dbReference>
<dbReference type="Pfam" id="PF00462">
    <property type="entry name" value="Glutaredoxin"/>
    <property type="match status" value="2"/>
</dbReference>
<evidence type="ECO:0000256" key="4">
    <source>
        <dbReference type="ARBA" id="ARBA00023284"/>
    </source>
</evidence>
<protein>
    <submittedName>
        <fullName evidence="6">Glutaredoxin</fullName>
    </submittedName>
</protein>
<dbReference type="GO" id="GO:0005737">
    <property type="term" value="C:cytoplasm"/>
    <property type="evidence" value="ECO:0007669"/>
    <property type="project" value="UniProtKB-SubCell"/>
</dbReference>
<dbReference type="SUPFAM" id="SSF52833">
    <property type="entry name" value="Thioredoxin-like"/>
    <property type="match status" value="2"/>
</dbReference>
<sequence length="217" mass="23303">MANSSGNDAAMNRVMQLASQNPLVIFSRSSCCICHSVKSLFCGFGASPVVYELDQMPNGRELEKALLRLGRNPSVPAVFIGQRLVGGANEINSHLLRGSLETVNYLLLKQMAANSTDAAVNKVMKLASESPLLIFSKSSCCMCYSVKAIFNNFGANARVVELDQLPNGREMERALTRLGRSPTVPTVFIGHELVGGANEITSLLVRGTLGPMLRDAG</sequence>
<comment type="caution">
    <text evidence="6">The sequence shown here is derived from an EMBL/GenBank/DDBJ whole genome shotgun (WGS) entry which is preliminary data.</text>
</comment>
<comment type="similarity">
    <text evidence="2">Belongs to the glutaredoxin family. CC-type subfamily.</text>
</comment>
<dbReference type="PROSITE" id="PS51354">
    <property type="entry name" value="GLUTAREDOXIN_2"/>
    <property type="match status" value="2"/>
</dbReference>
<dbReference type="EMBL" id="JBAMMX010000006">
    <property type="protein sequence ID" value="KAK6937426.1"/>
    <property type="molecule type" value="Genomic_DNA"/>
</dbReference>
<accession>A0AAN8ZGQ6</accession>
<keyword evidence="4" id="KW-0676">Redox-active center</keyword>
<evidence type="ECO:0000256" key="3">
    <source>
        <dbReference type="ARBA" id="ARBA00022490"/>
    </source>
</evidence>
<dbReference type="Gene3D" id="3.40.30.10">
    <property type="entry name" value="Glutaredoxin"/>
    <property type="match status" value="2"/>
</dbReference>
<dbReference type="InterPro" id="IPR014025">
    <property type="entry name" value="Glutaredoxin_subgr"/>
</dbReference>